<dbReference type="PANTHER" id="PTHR13696">
    <property type="entry name" value="P-LOOP CONTAINING NUCLEOSIDE TRIPHOSPHATE HYDROLASE"/>
    <property type="match status" value="1"/>
</dbReference>
<protein>
    <recommendedName>
        <fullName evidence="1">AAA domain-containing protein</fullName>
    </recommendedName>
</protein>
<accession>A0ABX4SXG5</accession>
<dbReference type="Pfam" id="PF13614">
    <property type="entry name" value="AAA_31"/>
    <property type="match status" value="1"/>
</dbReference>
<keyword evidence="3" id="KW-1185">Reference proteome</keyword>
<proteinExistence type="predicted"/>
<gene>
    <name evidence="2" type="ORF">PZBJ_04470</name>
</gene>
<dbReference type="CDD" id="cd02042">
    <property type="entry name" value="ParAB_family"/>
    <property type="match status" value="1"/>
</dbReference>
<dbReference type="InterPro" id="IPR025669">
    <property type="entry name" value="AAA_dom"/>
</dbReference>
<dbReference type="SUPFAM" id="SSF52540">
    <property type="entry name" value="P-loop containing nucleoside triphosphate hydrolases"/>
    <property type="match status" value="1"/>
</dbReference>
<dbReference type="InterPro" id="IPR050678">
    <property type="entry name" value="DNA_Partitioning_ATPase"/>
</dbReference>
<dbReference type="InterPro" id="IPR027417">
    <property type="entry name" value="P-loop_NTPase"/>
</dbReference>
<evidence type="ECO:0000259" key="1">
    <source>
        <dbReference type="Pfam" id="PF13614"/>
    </source>
</evidence>
<dbReference type="Gene3D" id="3.40.50.300">
    <property type="entry name" value="P-loop containing nucleotide triphosphate hydrolases"/>
    <property type="match status" value="1"/>
</dbReference>
<reference evidence="3" key="1">
    <citation type="submission" date="2017-12" db="EMBL/GenBank/DDBJ databases">
        <title>The genome sequence of Pantoea sp. 596.</title>
        <authorList>
            <person name="Gao J."/>
            <person name="Mao X."/>
            <person name="Sun J."/>
        </authorList>
    </citation>
    <scope>NUCLEOTIDE SEQUENCE [LARGE SCALE GENOMIC DNA]</scope>
    <source>
        <strain evidence="3">596</strain>
    </source>
</reference>
<name>A0ABX4SXG5_9GAMM</name>
<dbReference type="PANTHER" id="PTHR13696:SF99">
    <property type="entry name" value="COBYRINIC ACID AC-DIAMIDE SYNTHASE"/>
    <property type="match status" value="1"/>
</dbReference>
<organism evidence="2 3">
    <name type="scientific">Pantoea endophytica</name>
    <dbReference type="NCBI Taxonomy" id="92488"/>
    <lineage>
        <taxon>Bacteria</taxon>
        <taxon>Pseudomonadati</taxon>
        <taxon>Pseudomonadota</taxon>
        <taxon>Gammaproteobacteria</taxon>
        <taxon>Enterobacterales</taxon>
        <taxon>Erwiniaceae</taxon>
        <taxon>Pantoea</taxon>
    </lineage>
</organism>
<feature type="domain" description="AAA" evidence="1">
    <location>
        <begin position="2"/>
        <end position="177"/>
    </location>
</feature>
<evidence type="ECO:0000313" key="3">
    <source>
        <dbReference type="Proteomes" id="UP000234296"/>
    </source>
</evidence>
<dbReference type="Proteomes" id="UP000234296">
    <property type="component" value="Unassembled WGS sequence"/>
</dbReference>
<comment type="caution">
    <text evidence="2">The sequence shown here is derived from an EMBL/GenBank/DDBJ whole genome shotgun (WGS) entry which is preliminary data.</text>
</comment>
<dbReference type="RefSeq" id="WP_101761383.1">
    <property type="nucleotide sequence ID" value="NZ_PJRT01000005.1"/>
</dbReference>
<evidence type="ECO:0000313" key="2">
    <source>
        <dbReference type="EMBL" id="PLR26057.1"/>
    </source>
</evidence>
<dbReference type="EMBL" id="PJRT01000005">
    <property type="protein sequence ID" value="PLR26057.1"/>
    <property type="molecule type" value="Genomic_DNA"/>
</dbReference>
<sequence length="182" mass="20802">MSSIAIFNNKGGVGKSTMTYHLAYALAESGKKTLMIDLDPQSNLSLFVLDDEQIEEIWDAEDPFIEDYEKAKSDSSDVEFRKIHNAPRSIHYILKPSEDGQSEEQQLPPSIRVNNNLHLIPGRLTLHLFENKLSKQWSEAFLGEPQALRVITAIRRICKIYTEKLGFDVILIDTSPMSRYFK</sequence>